<dbReference type="Gene3D" id="3.40.50.12780">
    <property type="entry name" value="N-terminal domain of ligase-like"/>
    <property type="match status" value="1"/>
</dbReference>
<dbReference type="CDD" id="cd05930">
    <property type="entry name" value="A_NRPS"/>
    <property type="match status" value="1"/>
</dbReference>
<dbReference type="SUPFAM" id="SSF52777">
    <property type="entry name" value="CoA-dependent acyltransferases"/>
    <property type="match status" value="1"/>
</dbReference>
<feature type="domain" description="Carrier" evidence="5">
    <location>
        <begin position="967"/>
        <end position="1051"/>
    </location>
</feature>
<dbReference type="GO" id="GO:0031177">
    <property type="term" value="F:phosphopantetheine binding"/>
    <property type="evidence" value="ECO:0007669"/>
    <property type="project" value="TreeGrafter"/>
</dbReference>
<evidence type="ECO:0000256" key="4">
    <source>
        <dbReference type="SAM" id="MobiDB-lite"/>
    </source>
</evidence>
<dbReference type="EMBL" id="JACHJV010000001">
    <property type="protein sequence ID" value="MBB4921496.1"/>
    <property type="molecule type" value="Genomic_DNA"/>
</dbReference>
<dbReference type="GO" id="GO:0044550">
    <property type="term" value="P:secondary metabolite biosynthetic process"/>
    <property type="evidence" value="ECO:0007669"/>
    <property type="project" value="TreeGrafter"/>
</dbReference>
<feature type="compositionally biased region" description="Gly residues" evidence="4">
    <location>
        <begin position="212"/>
        <end position="234"/>
    </location>
</feature>
<dbReference type="SUPFAM" id="SSF47336">
    <property type="entry name" value="ACP-like"/>
    <property type="match status" value="1"/>
</dbReference>
<dbReference type="GO" id="GO:0043041">
    <property type="term" value="P:amino acid activation for nonribosomal peptide biosynthetic process"/>
    <property type="evidence" value="ECO:0007669"/>
    <property type="project" value="TreeGrafter"/>
</dbReference>
<protein>
    <submittedName>
        <fullName evidence="6">Amino acid adenylation domain-containing protein</fullName>
    </submittedName>
</protein>
<dbReference type="InterPro" id="IPR045851">
    <property type="entry name" value="AMP-bd_C_sf"/>
</dbReference>
<feature type="compositionally biased region" description="Basic and acidic residues" evidence="4">
    <location>
        <begin position="12"/>
        <end position="23"/>
    </location>
</feature>
<dbReference type="Gene3D" id="1.10.1200.10">
    <property type="entry name" value="ACP-like"/>
    <property type="match status" value="1"/>
</dbReference>
<evidence type="ECO:0000256" key="2">
    <source>
        <dbReference type="ARBA" id="ARBA00022450"/>
    </source>
</evidence>
<organism evidence="6 7">
    <name type="scientific">Kitasatospora kifunensis</name>
    <name type="common">Streptomyces kifunensis</name>
    <dbReference type="NCBI Taxonomy" id="58351"/>
    <lineage>
        <taxon>Bacteria</taxon>
        <taxon>Bacillati</taxon>
        <taxon>Actinomycetota</taxon>
        <taxon>Actinomycetes</taxon>
        <taxon>Kitasatosporales</taxon>
        <taxon>Streptomycetaceae</taxon>
        <taxon>Kitasatospora</taxon>
    </lineage>
</organism>
<accession>A0A7W7VSS3</accession>
<dbReference type="InterPro" id="IPR042099">
    <property type="entry name" value="ANL_N_sf"/>
</dbReference>
<keyword evidence="7" id="KW-1185">Reference proteome</keyword>
<dbReference type="Pfam" id="PF00501">
    <property type="entry name" value="AMP-binding"/>
    <property type="match status" value="1"/>
</dbReference>
<dbReference type="RefSeq" id="WP_184933821.1">
    <property type="nucleotide sequence ID" value="NZ_JACHJV010000001.1"/>
</dbReference>
<dbReference type="PANTHER" id="PTHR45527">
    <property type="entry name" value="NONRIBOSOMAL PEPTIDE SYNTHETASE"/>
    <property type="match status" value="1"/>
</dbReference>
<dbReference type="PROSITE" id="PS50075">
    <property type="entry name" value="CARRIER"/>
    <property type="match status" value="1"/>
</dbReference>
<dbReference type="Pfam" id="PF13193">
    <property type="entry name" value="AMP-binding_C"/>
    <property type="match status" value="1"/>
</dbReference>
<dbReference type="PROSITE" id="PS00455">
    <property type="entry name" value="AMP_BINDING"/>
    <property type="match status" value="1"/>
</dbReference>
<dbReference type="InterPro" id="IPR009081">
    <property type="entry name" value="PP-bd_ACP"/>
</dbReference>
<reference evidence="6 7" key="1">
    <citation type="submission" date="2020-08" db="EMBL/GenBank/DDBJ databases">
        <title>Sequencing the genomes of 1000 actinobacteria strains.</title>
        <authorList>
            <person name="Klenk H.-P."/>
        </authorList>
    </citation>
    <scope>NUCLEOTIDE SEQUENCE [LARGE SCALE GENOMIC DNA]</scope>
    <source>
        <strain evidence="6 7">DSM 41654</strain>
    </source>
</reference>
<keyword evidence="2" id="KW-0596">Phosphopantetheine</keyword>
<dbReference type="NCBIfam" id="TIGR01733">
    <property type="entry name" value="AA-adenyl-dom"/>
    <property type="match status" value="1"/>
</dbReference>
<name>A0A7W7VSS3_KITKI</name>
<dbReference type="Proteomes" id="UP000540506">
    <property type="component" value="Unassembled WGS sequence"/>
</dbReference>
<dbReference type="SUPFAM" id="SSF56801">
    <property type="entry name" value="Acetyl-CoA synthetase-like"/>
    <property type="match status" value="1"/>
</dbReference>
<evidence type="ECO:0000259" key="5">
    <source>
        <dbReference type="PROSITE" id="PS50075"/>
    </source>
</evidence>
<dbReference type="PROSITE" id="PS00012">
    <property type="entry name" value="PHOSPHOPANTETHEINE"/>
    <property type="match status" value="1"/>
</dbReference>
<dbReference type="InterPro" id="IPR025110">
    <property type="entry name" value="AMP-bd_C"/>
</dbReference>
<dbReference type="Gene3D" id="3.30.559.10">
    <property type="entry name" value="Chloramphenicol acetyltransferase-like domain"/>
    <property type="match status" value="1"/>
</dbReference>
<feature type="region of interest" description="Disordered" evidence="4">
    <location>
        <begin position="195"/>
        <end position="241"/>
    </location>
</feature>
<proteinExistence type="predicted"/>
<dbReference type="GO" id="GO:0005737">
    <property type="term" value="C:cytoplasm"/>
    <property type="evidence" value="ECO:0007669"/>
    <property type="project" value="TreeGrafter"/>
</dbReference>
<evidence type="ECO:0000256" key="1">
    <source>
        <dbReference type="ARBA" id="ARBA00001957"/>
    </source>
</evidence>
<evidence type="ECO:0000313" key="6">
    <source>
        <dbReference type="EMBL" id="MBB4921496.1"/>
    </source>
</evidence>
<dbReference type="InterPro" id="IPR020845">
    <property type="entry name" value="AMP-binding_CS"/>
</dbReference>
<gene>
    <name evidence="6" type="ORF">FHR34_000489</name>
</gene>
<dbReference type="InterPro" id="IPR036736">
    <property type="entry name" value="ACP-like_sf"/>
</dbReference>
<dbReference type="InterPro" id="IPR023213">
    <property type="entry name" value="CAT-like_dom_sf"/>
</dbReference>
<sequence>MASNDTTPSSRSQRERAPRERVPRKPAFQRPVSPPEWLYLAAGRLGRTMVQQLVVEGDSESELTPQALRAAVAAAAAACPGSRLVRRGRLWVDSGRAPQVLVAAPGSGPDAELRTGTAILAEPMGAEHGIGCEVVLLPGTAQRPNTLVFRVSHAVMDGHGAQLWLQEVFRALRGEQPRPARSPLTDQRLLAEVGATGHRPTLLLDQPSPLSGRGGKPSGGLSSGLSGKPGGGRSTGRPAALWRRRTLPGRHRSLTARLAQALADATGAPRARLMVPVDLRRHLATGVSATGNLTLPIYLDLPKDGDWRTAHARLLHALSEHQELTGGFESALARLPLPVVTELLRAGQAVALRRDRHLTSAIVSHLGRAELSHYSGGGFTARTLYALPVHAPLVPVSCVAVELADRTELTVGFQGPGDELDEQANELMDRLVAAVTDSTPTQHTVATAATRPAAPDAPDTTVVQLFREQAARTPHATALDGPTGPVSYAELDRRSDAVAAELLRRGTAREAIVGLVVERSPAGLAALWGILKAGAAYLPLDPRHPDARIASVLQESGAVACLTERQLVMRLTAATSTPVLVVEDIPDRPADSAARPQDLEVSPAQLAYVIYTSGSTGRPKGVQIEHRSLLAFARWAVELCRIDADTRFAFLGSYSFDVSVFPLVLPLLCGGTTVLVPGEPTRPALHELVTRHRPDAFAITPSHLELFEHYDLELTGVRTLMVIGEQFTRAAADRARRRLGPAARIINGYGPTEATVICSAHVFDGSESGPVVPIGLPGPYAQVELAAPVDDEQRTSEIGEILISGLQLARGYLGRPDLDAERFPVGADGLRRYRTGDLARRLPGGALEFVGRNDDQVKIAGYRIEPAEVQAALEIHPAVRRAAVTARVRPGGTPALCAYVLPATDESTACLPTLLREFLAERLPTHLVPAVVVPVAELPSTVSGKTDFAALPDPFATDAPPAAPTAPATSEVTERLTDLWSRMLGVERRLLGPAADFQELGGDSLAVLEMLSTVADELLTPPQASRFTAELQDYLAELTIDRVSDAIHRARQADPRPSIGAPA</sequence>
<feature type="compositionally biased region" description="Polar residues" evidence="4">
    <location>
        <begin position="1"/>
        <end position="11"/>
    </location>
</feature>
<keyword evidence="3" id="KW-0597">Phosphoprotein</keyword>
<dbReference type="InterPro" id="IPR010071">
    <property type="entry name" value="AA_adenyl_dom"/>
</dbReference>
<dbReference type="InterPro" id="IPR000873">
    <property type="entry name" value="AMP-dep_synth/lig_dom"/>
</dbReference>
<dbReference type="FunFam" id="3.40.50.980:FF:000001">
    <property type="entry name" value="Non-ribosomal peptide synthetase"/>
    <property type="match status" value="1"/>
</dbReference>
<dbReference type="Gene3D" id="3.30.300.30">
    <property type="match status" value="1"/>
</dbReference>
<dbReference type="InterPro" id="IPR006162">
    <property type="entry name" value="Ppantetheine_attach_site"/>
</dbReference>
<feature type="region of interest" description="Disordered" evidence="4">
    <location>
        <begin position="1"/>
        <end position="29"/>
    </location>
</feature>
<comment type="caution">
    <text evidence="6">The sequence shown here is derived from an EMBL/GenBank/DDBJ whole genome shotgun (WGS) entry which is preliminary data.</text>
</comment>
<dbReference type="PANTHER" id="PTHR45527:SF1">
    <property type="entry name" value="FATTY ACID SYNTHASE"/>
    <property type="match status" value="1"/>
</dbReference>
<dbReference type="AlphaFoldDB" id="A0A7W7VSS3"/>
<dbReference type="Pfam" id="PF00550">
    <property type="entry name" value="PP-binding"/>
    <property type="match status" value="1"/>
</dbReference>
<evidence type="ECO:0000256" key="3">
    <source>
        <dbReference type="ARBA" id="ARBA00022553"/>
    </source>
</evidence>
<evidence type="ECO:0000313" key="7">
    <source>
        <dbReference type="Proteomes" id="UP000540506"/>
    </source>
</evidence>
<comment type="cofactor">
    <cofactor evidence="1">
        <name>pantetheine 4'-phosphate</name>
        <dbReference type="ChEBI" id="CHEBI:47942"/>
    </cofactor>
</comment>